<dbReference type="InterPro" id="IPR025402">
    <property type="entry name" value="DMP19_C"/>
</dbReference>
<dbReference type="EMBL" id="FOIE01000009">
    <property type="protein sequence ID" value="SET85973.1"/>
    <property type="molecule type" value="Genomic_DNA"/>
</dbReference>
<accession>A0A1I0HS38</accession>
<protein>
    <recommendedName>
        <fullName evidence="1">DNA mimic protein DMP19 C-terminal domain-containing protein</fullName>
    </recommendedName>
</protein>
<feature type="domain" description="DNA mimic protein DMP19 C-terminal" evidence="1">
    <location>
        <begin position="22"/>
        <end position="117"/>
    </location>
</feature>
<organism evidence="2 3">
    <name type="scientific">Geodermatophilus poikilotrophus</name>
    <dbReference type="NCBI Taxonomy" id="1333667"/>
    <lineage>
        <taxon>Bacteria</taxon>
        <taxon>Bacillati</taxon>
        <taxon>Actinomycetota</taxon>
        <taxon>Actinomycetes</taxon>
        <taxon>Geodermatophilales</taxon>
        <taxon>Geodermatophilaceae</taxon>
        <taxon>Geodermatophilus</taxon>
    </lineage>
</organism>
<dbReference type="RefSeq" id="WP_091447191.1">
    <property type="nucleotide sequence ID" value="NZ_FOIE01000009.1"/>
</dbReference>
<name>A0A1I0HS38_9ACTN</name>
<evidence type="ECO:0000313" key="2">
    <source>
        <dbReference type="EMBL" id="SET85973.1"/>
    </source>
</evidence>
<proteinExistence type="predicted"/>
<evidence type="ECO:0000313" key="3">
    <source>
        <dbReference type="Proteomes" id="UP000198507"/>
    </source>
</evidence>
<dbReference type="AlphaFoldDB" id="A0A1I0HS38"/>
<dbReference type="Pfam" id="PF14300">
    <property type="entry name" value="DMP19"/>
    <property type="match status" value="1"/>
</dbReference>
<sequence length="133" mass="14257">MSTDADDIWNRACDPDAPVTHPGDAALAAVLLCHGTAMNGGLLHACETLDPAQRERAVAGYRLLGLDAAADAVEDVARQAAALDPDDPPAAERLEEQANRRYDAALPEWDETVDRAFRDHLRRSPEAYAPLGG</sequence>
<gene>
    <name evidence="2" type="ORF">SAMN04488546_3925</name>
</gene>
<keyword evidence="3" id="KW-1185">Reference proteome</keyword>
<dbReference type="OrthoDB" id="5147630at2"/>
<reference evidence="3" key="1">
    <citation type="submission" date="2016-10" db="EMBL/GenBank/DDBJ databases">
        <authorList>
            <person name="Varghese N."/>
            <person name="Submissions S."/>
        </authorList>
    </citation>
    <scope>NUCLEOTIDE SEQUENCE [LARGE SCALE GENOMIC DNA]</scope>
    <source>
        <strain evidence="3">DSM 44209</strain>
    </source>
</reference>
<dbReference type="Proteomes" id="UP000198507">
    <property type="component" value="Unassembled WGS sequence"/>
</dbReference>
<evidence type="ECO:0000259" key="1">
    <source>
        <dbReference type="Pfam" id="PF14300"/>
    </source>
</evidence>